<dbReference type="NCBIfam" id="NF008973">
    <property type="entry name" value="PRK12321.1"/>
    <property type="match status" value="1"/>
</dbReference>
<name>A0ABV6JUE3_9PROT</name>
<proteinExistence type="predicted"/>
<dbReference type="InterPro" id="IPR003672">
    <property type="entry name" value="CobN/Mg_chltase"/>
</dbReference>
<dbReference type="Proteomes" id="UP001589865">
    <property type="component" value="Unassembled WGS sequence"/>
</dbReference>
<evidence type="ECO:0000313" key="3">
    <source>
        <dbReference type="Proteomes" id="UP001589865"/>
    </source>
</evidence>
<keyword evidence="3" id="KW-1185">Reference proteome</keyword>
<organism evidence="2 3">
    <name type="scientific">Roseomonas elaeocarpi</name>
    <dbReference type="NCBI Taxonomy" id="907779"/>
    <lineage>
        <taxon>Bacteria</taxon>
        <taxon>Pseudomonadati</taxon>
        <taxon>Pseudomonadota</taxon>
        <taxon>Alphaproteobacteria</taxon>
        <taxon>Acetobacterales</taxon>
        <taxon>Roseomonadaceae</taxon>
        <taxon>Roseomonas</taxon>
    </lineage>
</organism>
<dbReference type="EMBL" id="JBHLUN010000009">
    <property type="protein sequence ID" value="MFC0409356.1"/>
    <property type="molecule type" value="Genomic_DNA"/>
</dbReference>
<dbReference type="GO" id="GO:0051116">
    <property type="term" value="F:cobaltochelatase activity"/>
    <property type="evidence" value="ECO:0007669"/>
    <property type="project" value="UniProtKB-EC"/>
</dbReference>
<dbReference type="PANTHER" id="PTHR44119">
    <property type="entry name" value="MAGNESIUM-CHELATASE SUBUNIT CHLH, CHLOROPLASTIC"/>
    <property type="match status" value="1"/>
</dbReference>
<dbReference type="RefSeq" id="WP_377045107.1">
    <property type="nucleotide sequence ID" value="NZ_JBHLUN010000009.1"/>
</dbReference>
<protein>
    <submittedName>
        <fullName evidence="2">Cobaltochelatase subunit CobN</fullName>
        <ecNumber evidence="2">6.6.1.2</ecNumber>
    </submittedName>
</protein>
<reference evidence="2 3" key="1">
    <citation type="submission" date="2024-09" db="EMBL/GenBank/DDBJ databases">
        <authorList>
            <person name="Sun Q."/>
            <person name="Mori K."/>
        </authorList>
    </citation>
    <scope>NUCLEOTIDE SEQUENCE [LARGE SCALE GENOMIC DNA]</scope>
    <source>
        <strain evidence="2 3">TBRC 5777</strain>
    </source>
</reference>
<dbReference type="CDD" id="cd10150">
    <property type="entry name" value="CobN_like"/>
    <property type="match status" value="1"/>
</dbReference>
<accession>A0ABV6JUE3</accession>
<comment type="caution">
    <text evidence="2">The sequence shown here is derived from an EMBL/GenBank/DDBJ whole genome shotgun (WGS) entry which is preliminary data.</text>
</comment>
<dbReference type="Pfam" id="PF02514">
    <property type="entry name" value="CobN-Mg_chel"/>
    <property type="match status" value="2"/>
</dbReference>
<sequence length="1141" mass="120315">MHILLREARTLDEAEAAVDLEQEPAPLALLSFSDSDLGAVAGAWERMRDVPEMRLARLASLRHPMSVDLYLQQTLAAARCVVVRLLGGLEYWRYGAEELAALCRAEGIALALLPGDGRDDERLRAMSTVAAAQWGRLDALLREGGPRNAASAIRLMRHLAGLGADDGALVERLPAWGEHPLPSEDPPDAPLAAVVFYRSHLLSGDTAPVEALAAALRARGLRVRALFVDSLKTAATAAGVAVSLRGWCPAVVLNVTAFSARREDAGSPLDAAGVPVLQLVVASSSRDAWVASSRGLGQSDLAAQVALPELDGRLLTGAVAFKTEAPPVAGLQFARAVLAPSPDGIALAAERAADWARLRLASPGERRVAVVLSDYPGVGGQEGHAVGLDSFASLAALLRRLREAGYRVGGGDAPDTASPAGAQSDGVLPDSDALAEALCRGEARPVLTLAAYRDGFRTLPAALREAVLQAWGEPEADPLLRDGAFHLRHLRLGQCLVAVQPDRGDPAARKASYHDPDLPPRHGFLAFYLWLRRAERIHALVHLGTHGSLEWLPGKAVALSDGCAPVAIAGGLPVIYPFIVSNPGEAAVAKRRLGAVTVGHLTPPLRPAGLGAEGAVLERLIDEYAAADGLDRRRTAMLRGEILGRAAACGLLRESGAEVPAGEASEEQALARLDAYLCDVKEMQIRDGLHVFGEPPAAERRALLLEALERSCPEVAPAALAAALDRSAGAEAAALLAALDGRMVAPGPAGAPSRGRADVLPTGRNLFALDPRTVPTRSALVLAEKAAAELLRRHRQEQGDHLRSAVIDLWGSATLRTGGEELALALVLMGVVPLWDAGSGRASGVEVVPLALLDRPRVDVTLRISGLFRDAFPAQIALFDMAVAAVAARDEAAAWNPLAAALSGMEDAARREAAVRIFGAAPGQYGTGLEDRLARGGWNGRAELAALYVEGSAAGYAQGREGVAAPAAFRARVAAAEAFLHTQDHAETDLLDSPDYAAHAGGFAAAAAAEGSAPALYHADTSRPDAPRLRSLPEEIARVVRGRAANRRWIEGQMRHGRRGAAEIARAVEALHGFAATLPVRLDAQFDLLHAATLEDREVRDFLAQHNPEALAALRARFREALERGFWQPRRNAVLAELDGP</sequence>
<feature type="domain" description="CobN/magnesium chelatase" evidence="1">
    <location>
        <begin position="719"/>
        <end position="1132"/>
    </location>
</feature>
<dbReference type="PANTHER" id="PTHR44119:SF4">
    <property type="entry name" value="AEROBIC COBALTOCHELATASE SUBUNIT COBN"/>
    <property type="match status" value="1"/>
</dbReference>
<feature type="domain" description="CobN/magnesium chelatase" evidence="1">
    <location>
        <begin position="182"/>
        <end position="710"/>
    </location>
</feature>
<evidence type="ECO:0000259" key="1">
    <source>
        <dbReference type="Pfam" id="PF02514"/>
    </source>
</evidence>
<dbReference type="EC" id="6.6.1.2" evidence="2"/>
<gene>
    <name evidence="2" type="primary">cobN</name>
    <name evidence="2" type="ORF">ACFFGY_13960</name>
</gene>
<evidence type="ECO:0000313" key="2">
    <source>
        <dbReference type="EMBL" id="MFC0409356.1"/>
    </source>
</evidence>
<keyword evidence="2" id="KW-0436">Ligase</keyword>